<name>A0A0F9T113_9ZZZZ</name>
<protein>
    <submittedName>
        <fullName evidence="1">Uncharacterized protein</fullName>
    </submittedName>
</protein>
<evidence type="ECO:0000313" key="1">
    <source>
        <dbReference type="EMBL" id="KKN68462.1"/>
    </source>
</evidence>
<accession>A0A0F9T113</accession>
<dbReference type="AlphaFoldDB" id="A0A0F9T113"/>
<gene>
    <name evidence="1" type="ORF">LCGC14_0450980</name>
</gene>
<reference evidence="1" key="1">
    <citation type="journal article" date="2015" name="Nature">
        <title>Complex archaea that bridge the gap between prokaryotes and eukaryotes.</title>
        <authorList>
            <person name="Spang A."/>
            <person name="Saw J.H."/>
            <person name="Jorgensen S.L."/>
            <person name="Zaremba-Niedzwiedzka K."/>
            <person name="Martijn J."/>
            <person name="Lind A.E."/>
            <person name="van Eijk R."/>
            <person name="Schleper C."/>
            <person name="Guy L."/>
            <person name="Ettema T.J."/>
        </authorList>
    </citation>
    <scope>NUCLEOTIDE SEQUENCE</scope>
</reference>
<proteinExistence type="predicted"/>
<organism evidence="1">
    <name type="scientific">marine sediment metagenome</name>
    <dbReference type="NCBI Taxonomy" id="412755"/>
    <lineage>
        <taxon>unclassified sequences</taxon>
        <taxon>metagenomes</taxon>
        <taxon>ecological metagenomes</taxon>
    </lineage>
</organism>
<comment type="caution">
    <text evidence="1">The sequence shown here is derived from an EMBL/GenBank/DDBJ whole genome shotgun (WGS) entry which is preliminary data.</text>
</comment>
<sequence length="47" mass="4516">MAACGVCCGVVGGRDGDLGDAVARRDAVTARGGLGTPDPSRGNPCSP</sequence>
<dbReference type="EMBL" id="LAZR01000448">
    <property type="protein sequence ID" value="KKN68462.1"/>
    <property type="molecule type" value="Genomic_DNA"/>
</dbReference>